<dbReference type="SMART" id="SM01057">
    <property type="entry name" value="Carb_anhydrase"/>
    <property type="match status" value="1"/>
</dbReference>
<comment type="catalytic activity">
    <reaction evidence="7">
        <text>hydrogencarbonate + H(+) = CO2 + H2O</text>
        <dbReference type="Rhea" id="RHEA:10748"/>
        <dbReference type="ChEBI" id="CHEBI:15377"/>
        <dbReference type="ChEBI" id="CHEBI:15378"/>
        <dbReference type="ChEBI" id="CHEBI:16526"/>
        <dbReference type="ChEBI" id="CHEBI:17544"/>
        <dbReference type="EC" id="4.2.1.1"/>
    </reaction>
</comment>
<feature type="signal peptide" evidence="8">
    <location>
        <begin position="1"/>
        <end position="22"/>
    </location>
</feature>
<dbReference type="GO" id="GO:0008270">
    <property type="term" value="F:zinc ion binding"/>
    <property type="evidence" value="ECO:0007669"/>
    <property type="project" value="InterPro"/>
</dbReference>
<keyword evidence="6" id="KW-0456">Lyase</keyword>
<keyword evidence="8" id="KW-0732">Signal</keyword>
<evidence type="ECO:0000256" key="2">
    <source>
        <dbReference type="ARBA" id="ARBA00010718"/>
    </source>
</evidence>
<evidence type="ECO:0000259" key="9">
    <source>
        <dbReference type="PROSITE" id="PS51144"/>
    </source>
</evidence>
<comment type="caution">
    <text evidence="10">The sequence shown here is derived from an EMBL/GenBank/DDBJ whole genome shotgun (WGS) entry which is preliminary data.</text>
</comment>
<evidence type="ECO:0000256" key="4">
    <source>
        <dbReference type="ARBA" id="ARBA00022723"/>
    </source>
</evidence>
<protein>
    <recommendedName>
        <fullName evidence="3">carbonic anhydrase</fullName>
        <ecNumber evidence="3">4.2.1.1</ecNumber>
    </recommendedName>
</protein>
<evidence type="ECO:0000256" key="8">
    <source>
        <dbReference type="SAM" id="SignalP"/>
    </source>
</evidence>
<evidence type="ECO:0000313" key="11">
    <source>
        <dbReference type="Proteomes" id="UP000791440"/>
    </source>
</evidence>
<evidence type="ECO:0000313" key="10">
    <source>
        <dbReference type="EMBL" id="KAG6459802.1"/>
    </source>
</evidence>
<dbReference type="EC" id="4.2.1.1" evidence="3"/>
<dbReference type="CDD" id="cd00326">
    <property type="entry name" value="alpha_CA"/>
    <property type="match status" value="1"/>
</dbReference>
<feature type="chain" id="PRO_5037172667" description="carbonic anhydrase" evidence="8">
    <location>
        <begin position="23"/>
        <end position="360"/>
    </location>
</feature>
<organism evidence="10 11">
    <name type="scientific">Manduca sexta</name>
    <name type="common">Tobacco hawkmoth</name>
    <name type="synonym">Tobacco hornworm</name>
    <dbReference type="NCBI Taxonomy" id="7130"/>
    <lineage>
        <taxon>Eukaryota</taxon>
        <taxon>Metazoa</taxon>
        <taxon>Ecdysozoa</taxon>
        <taxon>Arthropoda</taxon>
        <taxon>Hexapoda</taxon>
        <taxon>Insecta</taxon>
        <taxon>Pterygota</taxon>
        <taxon>Neoptera</taxon>
        <taxon>Endopterygota</taxon>
        <taxon>Lepidoptera</taxon>
        <taxon>Glossata</taxon>
        <taxon>Ditrysia</taxon>
        <taxon>Bombycoidea</taxon>
        <taxon>Sphingidae</taxon>
        <taxon>Sphinginae</taxon>
        <taxon>Sphingini</taxon>
        <taxon>Manduca</taxon>
    </lineage>
</organism>
<dbReference type="EMBL" id="JH668639">
    <property type="protein sequence ID" value="KAG6459802.1"/>
    <property type="molecule type" value="Genomic_DNA"/>
</dbReference>
<comment type="cofactor">
    <cofactor evidence="1">
        <name>Zn(2+)</name>
        <dbReference type="ChEBI" id="CHEBI:29105"/>
    </cofactor>
</comment>
<feature type="domain" description="Alpha-carbonic anhydrase" evidence="9">
    <location>
        <begin position="109"/>
        <end position="360"/>
    </location>
</feature>
<reference evidence="10" key="2">
    <citation type="submission" date="2020-12" db="EMBL/GenBank/DDBJ databases">
        <authorList>
            <person name="Kanost M."/>
        </authorList>
    </citation>
    <scope>NUCLEOTIDE SEQUENCE</scope>
</reference>
<dbReference type="PANTHER" id="PTHR18952">
    <property type="entry name" value="CARBONIC ANHYDRASE"/>
    <property type="match status" value="1"/>
</dbReference>
<dbReference type="PROSITE" id="PS51144">
    <property type="entry name" value="ALPHA_CA_2"/>
    <property type="match status" value="1"/>
</dbReference>
<accession>A0A922CVD8</accession>
<dbReference type="InterPro" id="IPR001148">
    <property type="entry name" value="CA_dom"/>
</dbReference>
<dbReference type="GO" id="GO:0004089">
    <property type="term" value="F:carbonate dehydratase activity"/>
    <property type="evidence" value="ECO:0007669"/>
    <property type="project" value="UniProtKB-EC"/>
</dbReference>
<evidence type="ECO:0000256" key="1">
    <source>
        <dbReference type="ARBA" id="ARBA00001947"/>
    </source>
</evidence>
<sequence>MVADGKIRVFCILFFAQTLEYAELTQDQTTSRANTLYDDADDIQRQLDNEARDRMKYGFPKTVWVFHLPTTFPDMSWFHEMKTPRNSYLFGKRATSGVETVTPLLSNLKAWDYKDQNKWSTLFPECAGRSQSPVNLPASGLVKARGARRLLFCNYNVPAKSMRVVRDSQSLTLYGKWNKVDRPLVCGGAAHSRRYLFHSLTLHWPSEHVIGGLQYPLESQALHISAEYKTFKDAVAAASRDKLAFLGIVNIYKFTNRTQQGLKSILKAATSKRPGNNYSIPAHSIGFFTPPFQEYVTYQGSLTYPPCTEAVLWFVRARSLPVERNIVKAAHKLTNPYNEPMKLLIRRLQPMNDRKTYFFG</sequence>
<dbReference type="Proteomes" id="UP000791440">
    <property type="component" value="Unassembled WGS sequence"/>
</dbReference>
<comment type="similarity">
    <text evidence="2">Belongs to the alpha-carbonic anhydrase family.</text>
</comment>
<dbReference type="Pfam" id="PF00194">
    <property type="entry name" value="Carb_anhydrase"/>
    <property type="match status" value="1"/>
</dbReference>
<keyword evidence="11" id="KW-1185">Reference proteome</keyword>
<gene>
    <name evidence="10" type="ORF">O3G_MSEX011608</name>
</gene>
<reference evidence="10" key="1">
    <citation type="journal article" date="2016" name="Insect Biochem. Mol. Biol.">
        <title>Multifaceted biological insights from a draft genome sequence of the tobacco hornworm moth, Manduca sexta.</title>
        <authorList>
            <person name="Kanost M.R."/>
            <person name="Arrese E.L."/>
            <person name="Cao X."/>
            <person name="Chen Y.R."/>
            <person name="Chellapilla S."/>
            <person name="Goldsmith M.R."/>
            <person name="Grosse-Wilde E."/>
            <person name="Heckel D.G."/>
            <person name="Herndon N."/>
            <person name="Jiang H."/>
            <person name="Papanicolaou A."/>
            <person name="Qu J."/>
            <person name="Soulages J.L."/>
            <person name="Vogel H."/>
            <person name="Walters J."/>
            <person name="Waterhouse R.M."/>
            <person name="Ahn S.J."/>
            <person name="Almeida F.C."/>
            <person name="An C."/>
            <person name="Aqrawi P."/>
            <person name="Bretschneider A."/>
            <person name="Bryant W.B."/>
            <person name="Bucks S."/>
            <person name="Chao H."/>
            <person name="Chevignon G."/>
            <person name="Christen J.M."/>
            <person name="Clarke D.F."/>
            <person name="Dittmer N.T."/>
            <person name="Ferguson L.C.F."/>
            <person name="Garavelou S."/>
            <person name="Gordon K.H.J."/>
            <person name="Gunaratna R.T."/>
            <person name="Han Y."/>
            <person name="Hauser F."/>
            <person name="He Y."/>
            <person name="Heidel-Fischer H."/>
            <person name="Hirsh A."/>
            <person name="Hu Y."/>
            <person name="Jiang H."/>
            <person name="Kalra D."/>
            <person name="Klinner C."/>
            <person name="Konig C."/>
            <person name="Kovar C."/>
            <person name="Kroll A.R."/>
            <person name="Kuwar S.S."/>
            <person name="Lee S.L."/>
            <person name="Lehman R."/>
            <person name="Li K."/>
            <person name="Li Z."/>
            <person name="Liang H."/>
            <person name="Lovelace S."/>
            <person name="Lu Z."/>
            <person name="Mansfield J.H."/>
            <person name="McCulloch K.J."/>
            <person name="Mathew T."/>
            <person name="Morton B."/>
            <person name="Muzny D.M."/>
            <person name="Neunemann D."/>
            <person name="Ongeri F."/>
            <person name="Pauchet Y."/>
            <person name="Pu L.L."/>
            <person name="Pyrousis I."/>
            <person name="Rao X.J."/>
            <person name="Redding A."/>
            <person name="Roesel C."/>
            <person name="Sanchez-Gracia A."/>
            <person name="Schaack S."/>
            <person name="Shukla A."/>
            <person name="Tetreau G."/>
            <person name="Wang Y."/>
            <person name="Xiong G.H."/>
            <person name="Traut W."/>
            <person name="Walsh T.K."/>
            <person name="Worley K.C."/>
            <person name="Wu D."/>
            <person name="Wu W."/>
            <person name="Wu Y.Q."/>
            <person name="Zhang X."/>
            <person name="Zou Z."/>
            <person name="Zucker H."/>
            <person name="Briscoe A.D."/>
            <person name="Burmester T."/>
            <person name="Clem R.J."/>
            <person name="Feyereisen R."/>
            <person name="Grimmelikhuijzen C.J.P."/>
            <person name="Hamodrakas S.J."/>
            <person name="Hansson B.S."/>
            <person name="Huguet E."/>
            <person name="Jermiin L.S."/>
            <person name="Lan Q."/>
            <person name="Lehman H.K."/>
            <person name="Lorenzen M."/>
            <person name="Merzendorfer H."/>
            <person name="Michalopoulos I."/>
            <person name="Morton D.B."/>
            <person name="Muthukrishnan S."/>
            <person name="Oakeshott J.G."/>
            <person name="Palmer W."/>
            <person name="Park Y."/>
            <person name="Passarelli A.L."/>
            <person name="Rozas J."/>
            <person name="Schwartz L.M."/>
            <person name="Smith W."/>
            <person name="Southgate A."/>
            <person name="Vilcinskas A."/>
            <person name="Vogt R."/>
            <person name="Wang P."/>
            <person name="Werren J."/>
            <person name="Yu X.Q."/>
            <person name="Zhou J.J."/>
            <person name="Brown S.J."/>
            <person name="Scherer S.E."/>
            <person name="Richards S."/>
            <person name="Blissard G.W."/>
        </authorList>
    </citation>
    <scope>NUCLEOTIDE SEQUENCE</scope>
</reference>
<keyword evidence="4" id="KW-0479">Metal-binding</keyword>
<dbReference type="PANTHER" id="PTHR18952:SF141">
    <property type="entry name" value="CARBONIC ANHYDRASE"/>
    <property type="match status" value="1"/>
</dbReference>
<dbReference type="OrthoDB" id="429145at2759"/>
<evidence type="ECO:0000256" key="6">
    <source>
        <dbReference type="ARBA" id="ARBA00023239"/>
    </source>
</evidence>
<dbReference type="GO" id="GO:0005737">
    <property type="term" value="C:cytoplasm"/>
    <property type="evidence" value="ECO:0007669"/>
    <property type="project" value="TreeGrafter"/>
</dbReference>
<evidence type="ECO:0000256" key="5">
    <source>
        <dbReference type="ARBA" id="ARBA00022833"/>
    </source>
</evidence>
<evidence type="ECO:0000256" key="3">
    <source>
        <dbReference type="ARBA" id="ARBA00012925"/>
    </source>
</evidence>
<evidence type="ECO:0000256" key="7">
    <source>
        <dbReference type="ARBA" id="ARBA00048348"/>
    </source>
</evidence>
<dbReference type="InterPro" id="IPR036398">
    <property type="entry name" value="CA_dom_sf"/>
</dbReference>
<dbReference type="SUPFAM" id="SSF51069">
    <property type="entry name" value="Carbonic anhydrase"/>
    <property type="match status" value="1"/>
</dbReference>
<dbReference type="AlphaFoldDB" id="A0A922CVD8"/>
<proteinExistence type="inferred from homology"/>
<name>A0A922CVD8_MANSE</name>
<dbReference type="InterPro" id="IPR023561">
    <property type="entry name" value="Carbonic_anhydrase_a-class"/>
</dbReference>
<dbReference type="Gene3D" id="3.10.200.10">
    <property type="entry name" value="Alpha carbonic anhydrase"/>
    <property type="match status" value="1"/>
</dbReference>
<keyword evidence="5" id="KW-0862">Zinc</keyword>